<evidence type="ECO:0000256" key="2">
    <source>
        <dbReference type="ARBA" id="ARBA00022946"/>
    </source>
</evidence>
<dbReference type="GO" id="GO:1990904">
    <property type="term" value="C:ribonucleoprotein complex"/>
    <property type="evidence" value="ECO:0007669"/>
    <property type="project" value="UniProtKB-KW"/>
</dbReference>
<comment type="similarity">
    <text evidence="6">Belongs to the mitochondrion-specific ribosomal protein mL45 family.</text>
</comment>
<protein>
    <recommendedName>
        <fullName evidence="7">Large ribosomal subunit protein mL45</fullName>
    </recommendedName>
    <alternativeName>
        <fullName evidence="8">39S ribosomal protein L45, mitochondrial</fullName>
    </alternativeName>
</protein>
<dbReference type="GO" id="GO:0005840">
    <property type="term" value="C:ribosome"/>
    <property type="evidence" value="ECO:0007669"/>
    <property type="project" value="UniProtKB-KW"/>
</dbReference>
<dbReference type="KEGG" id="dhe:111595912"/>
<evidence type="ECO:0000259" key="10">
    <source>
        <dbReference type="SMART" id="SM00978"/>
    </source>
</evidence>
<gene>
    <name evidence="12" type="primary">LOC111595912</name>
</gene>
<organism evidence="11 12">
    <name type="scientific">Drosophila hydei</name>
    <name type="common">Fruit fly</name>
    <dbReference type="NCBI Taxonomy" id="7224"/>
    <lineage>
        <taxon>Eukaryota</taxon>
        <taxon>Metazoa</taxon>
        <taxon>Ecdysozoa</taxon>
        <taxon>Arthropoda</taxon>
        <taxon>Hexapoda</taxon>
        <taxon>Insecta</taxon>
        <taxon>Pterygota</taxon>
        <taxon>Neoptera</taxon>
        <taxon>Endopterygota</taxon>
        <taxon>Diptera</taxon>
        <taxon>Brachycera</taxon>
        <taxon>Muscomorpha</taxon>
        <taxon>Ephydroidea</taxon>
        <taxon>Drosophilidae</taxon>
        <taxon>Drosophila</taxon>
    </lineage>
</organism>
<feature type="compositionally biased region" description="Low complexity" evidence="9">
    <location>
        <begin position="342"/>
        <end position="353"/>
    </location>
</feature>
<keyword evidence="2" id="KW-0809">Transit peptide</keyword>
<dbReference type="OrthoDB" id="19619at2759"/>
<comment type="subcellular location">
    <subcellularLocation>
        <location evidence="1">Mitochondrion</location>
    </subcellularLocation>
</comment>
<keyword evidence="3 12" id="KW-0689">Ribosomal protein</keyword>
<dbReference type="InterPro" id="IPR051975">
    <property type="entry name" value="mtLSU_mL45"/>
</dbReference>
<evidence type="ECO:0000256" key="6">
    <source>
        <dbReference type="ARBA" id="ARBA00038073"/>
    </source>
</evidence>
<dbReference type="SUPFAM" id="SSF54427">
    <property type="entry name" value="NTF2-like"/>
    <property type="match status" value="1"/>
</dbReference>
<feature type="domain" description="Tim44-like" evidence="10">
    <location>
        <begin position="142"/>
        <end position="290"/>
    </location>
</feature>
<dbReference type="Gene3D" id="3.10.450.240">
    <property type="match status" value="1"/>
</dbReference>
<evidence type="ECO:0000256" key="7">
    <source>
        <dbReference type="ARBA" id="ARBA00039448"/>
    </source>
</evidence>
<feature type="compositionally biased region" description="Polar residues" evidence="9">
    <location>
        <begin position="326"/>
        <end position="341"/>
    </location>
</feature>
<keyword evidence="4" id="KW-0496">Mitochondrion</keyword>
<dbReference type="AlphaFoldDB" id="A0A6J1LF51"/>
<dbReference type="PANTHER" id="PTHR28554">
    <property type="entry name" value="39S RIBOSOMAL PROTEIN L45, MITOCHONDRIAL"/>
    <property type="match status" value="1"/>
</dbReference>
<evidence type="ECO:0000256" key="3">
    <source>
        <dbReference type="ARBA" id="ARBA00022980"/>
    </source>
</evidence>
<sequence>MEKLVCSSMKLIQMQMPQAVSLGVRSLLPGLQSACQLQQVRHRQTKHWKPEFKRLRKQKFVKIDLPNLREKPADISKDEMRSRMKERGVLPPRPWMERPFHISCTGGIFEAYVPPEGDGKKSIISSSGAKQKLEFLEKKSKSLMAVRKIRSYEENFSSDDFGAQAQEIYIAAHTHMAAKEKYAIREFVSERCYPEMMHNVKDKTIHWRFLQSLEPPRVVHARVTEVITKENQFAQVTVRFHSQQMLAIYDRFGRLMHGSEILSKDVLEYVVFEKHISNEYGKWRLHDKIIPDWLPAKQPAPITYRITDEIVEDTPKELSAGEQPKQLESSSTNQQTEHINISSVQATATSQTSEHGAKPSIAI</sequence>
<evidence type="ECO:0000256" key="1">
    <source>
        <dbReference type="ARBA" id="ARBA00004173"/>
    </source>
</evidence>
<evidence type="ECO:0000256" key="5">
    <source>
        <dbReference type="ARBA" id="ARBA00023274"/>
    </source>
</evidence>
<dbReference type="GO" id="GO:0005739">
    <property type="term" value="C:mitochondrion"/>
    <property type="evidence" value="ECO:0007669"/>
    <property type="project" value="UniProtKB-SubCell"/>
</dbReference>
<dbReference type="OMA" id="HTHMAAK"/>
<evidence type="ECO:0000313" key="12">
    <source>
        <dbReference type="RefSeq" id="XP_023165631.1"/>
    </source>
</evidence>
<dbReference type="FunFam" id="3.10.450.240:FF:000003">
    <property type="entry name" value="39S ribosomal protein L45, mitochondrial"/>
    <property type="match status" value="1"/>
</dbReference>
<dbReference type="CTD" id="84311"/>
<evidence type="ECO:0000256" key="9">
    <source>
        <dbReference type="SAM" id="MobiDB-lite"/>
    </source>
</evidence>
<proteinExistence type="inferred from homology"/>
<dbReference type="InterPro" id="IPR032710">
    <property type="entry name" value="NTF2-like_dom_sf"/>
</dbReference>
<accession>A0A6J1LF51</accession>
<dbReference type="RefSeq" id="XP_023165631.1">
    <property type="nucleotide sequence ID" value="XM_023309863.2"/>
</dbReference>
<evidence type="ECO:0000256" key="8">
    <source>
        <dbReference type="ARBA" id="ARBA00043031"/>
    </source>
</evidence>
<dbReference type="InterPro" id="IPR007379">
    <property type="entry name" value="Tim44-like_dom"/>
</dbReference>
<evidence type="ECO:0000313" key="11">
    <source>
        <dbReference type="Proteomes" id="UP000504633"/>
    </source>
</evidence>
<keyword evidence="11" id="KW-1185">Reference proteome</keyword>
<dbReference type="GeneID" id="111595912"/>
<dbReference type="Pfam" id="PF04280">
    <property type="entry name" value="Tim44"/>
    <property type="match status" value="1"/>
</dbReference>
<keyword evidence="5" id="KW-0687">Ribonucleoprotein</keyword>
<dbReference type="PANTHER" id="PTHR28554:SF1">
    <property type="entry name" value="LARGE RIBOSOMAL SUBUNIT PROTEIN ML45"/>
    <property type="match status" value="1"/>
</dbReference>
<dbReference type="SMART" id="SM00978">
    <property type="entry name" value="Tim44"/>
    <property type="match status" value="1"/>
</dbReference>
<feature type="region of interest" description="Disordered" evidence="9">
    <location>
        <begin position="316"/>
        <end position="363"/>
    </location>
</feature>
<name>A0A6J1LF51_DROHY</name>
<evidence type="ECO:0000256" key="4">
    <source>
        <dbReference type="ARBA" id="ARBA00023128"/>
    </source>
</evidence>
<dbReference type="Proteomes" id="UP000504633">
    <property type="component" value="Unplaced"/>
</dbReference>
<reference evidence="12" key="1">
    <citation type="submission" date="2025-08" db="UniProtKB">
        <authorList>
            <consortium name="RefSeq"/>
        </authorList>
    </citation>
    <scope>IDENTIFICATION</scope>
    <source>
        <strain evidence="12">15085-1641.00</strain>
        <tissue evidence="12">Whole body</tissue>
    </source>
</reference>